<accession>A0A2S6NA23</accession>
<keyword evidence="2" id="KW-0812">Transmembrane</keyword>
<gene>
    <name evidence="6" type="ORF">CCR94_09195</name>
</gene>
<feature type="domain" description="Amino acid permease/ SLC12A" evidence="5">
    <location>
        <begin position="30"/>
        <end position="380"/>
    </location>
</feature>
<dbReference type="InterPro" id="IPR050367">
    <property type="entry name" value="APC_superfamily"/>
</dbReference>
<dbReference type="RefSeq" id="WP_104507573.1">
    <property type="nucleotide sequence ID" value="NZ_JACIGC010000009.1"/>
</dbReference>
<organism evidence="6 7">
    <name type="scientific">Rhodoblastus sphagnicola</name>
    <dbReference type="NCBI Taxonomy" id="333368"/>
    <lineage>
        <taxon>Bacteria</taxon>
        <taxon>Pseudomonadati</taxon>
        <taxon>Pseudomonadota</taxon>
        <taxon>Alphaproteobacteria</taxon>
        <taxon>Hyphomicrobiales</taxon>
        <taxon>Rhodoblastaceae</taxon>
        <taxon>Rhodoblastus</taxon>
    </lineage>
</organism>
<evidence type="ECO:0000256" key="4">
    <source>
        <dbReference type="ARBA" id="ARBA00023136"/>
    </source>
</evidence>
<dbReference type="PIRSF" id="PIRSF006060">
    <property type="entry name" value="AA_transporter"/>
    <property type="match status" value="1"/>
</dbReference>
<dbReference type="Pfam" id="PF00324">
    <property type="entry name" value="AA_permease"/>
    <property type="match status" value="1"/>
</dbReference>
<sequence length="460" mass="49166">MSELRKDSLSFLETLGQSVANVSPTLTPALSIAVVAGTAGTGSWFVYLLATIAMLVVGVNVGKLSRKIPAAGSFFLYVSRTLGPSWGMLSGWSMLFAYLMTAMALTVSVSIFVKTMLTNLGIVWAPTNIGFYSLVSLLIWYLSARDIRISSRIGLTLESISVIIIVGVCVMVLVNHGFALDMKQITMEGLAPSAVPQAIVFGIFAFVGFESAATLAKETRNPEVTIPRAINWTAIASGLFFVFTTYVVTMGFNDDITKLGSSTSPLADILSGHSPLITAFVYFGASISAFACALASLNAFGRLLFSLGRYQFVHQSMGMVHAEHKTPHVALALGAVINFVVCCAFSAAGAETDVFGWYGTLASFGFIVVYLLCSICAPLYLARLGEARKADYIFGGLGVVLMIGAIVGSLYPIPAYPLNLLPYIFLAYLAVGVAWFFVLKFRAPQTLLGIEHDMEVAGEA</sequence>
<keyword evidence="4" id="KW-0472">Membrane</keyword>
<dbReference type="PANTHER" id="PTHR42770:SF16">
    <property type="entry name" value="AMINO ACID PERMEASE"/>
    <property type="match status" value="1"/>
</dbReference>
<dbReference type="Gene3D" id="1.20.1740.10">
    <property type="entry name" value="Amino acid/polyamine transporter I"/>
    <property type="match status" value="1"/>
</dbReference>
<evidence type="ECO:0000313" key="7">
    <source>
        <dbReference type="Proteomes" id="UP000239089"/>
    </source>
</evidence>
<evidence type="ECO:0000313" key="6">
    <source>
        <dbReference type="EMBL" id="PPQ31464.1"/>
    </source>
</evidence>
<evidence type="ECO:0000256" key="1">
    <source>
        <dbReference type="ARBA" id="ARBA00004141"/>
    </source>
</evidence>
<name>A0A2S6NA23_9HYPH</name>
<keyword evidence="3" id="KW-1133">Transmembrane helix</keyword>
<evidence type="ECO:0000256" key="3">
    <source>
        <dbReference type="ARBA" id="ARBA00022989"/>
    </source>
</evidence>
<evidence type="ECO:0000259" key="5">
    <source>
        <dbReference type="Pfam" id="PF00324"/>
    </source>
</evidence>
<dbReference type="Proteomes" id="UP000239089">
    <property type="component" value="Unassembled WGS sequence"/>
</dbReference>
<dbReference type="InterPro" id="IPR004841">
    <property type="entry name" value="AA-permease/SLC12A_dom"/>
</dbReference>
<comment type="caution">
    <text evidence="6">The sequence shown here is derived from an EMBL/GenBank/DDBJ whole genome shotgun (WGS) entry which is preliminary data.</text>
</comment>
<keyword evidence="7" id="KW-1185">Reference proteome</keyword>
<dbReference type="AlphaFoldDB" id="A0A2S6NA23"/>
<protein>
    <recommendedName>
        <fullName evidence="5">Amino acid permease/ SLC12A domain-containing protein</fullName>
    </recommendedName>
</protein>
<dbReference type="GO" id="GO:0016020">
    <property type="term" value="C:membrane"/>
    <property type="evidence" value="ECO:0007669"/>
    <property type="project" value="UniProtKB-SubCell"/>
</dbReference>
<comment type="subcellular location">
    <subcellularLocation>
        <location evidence="1">Membrane</location>
        <topology evidence="1">Multi-pass membrane protein</topology>
    </subcellularLocation>
</comment>
<evidence type="ECO:0000256" key="2">
    <source>
        <dbReference type="ARBA" id="ARBA00022692"/>
    </source>
</evidence>
<dbReference type="PANTHER" id="PTHR42770">
    <property type="entry name" value="AMINO ACID TRANSPORTER-RELATED"/>
    <property type="match status" value="1"/>
</dbReference>
<dbReference type="OrthoDB" id="9804700at2"/>
<dbReference type="EMBL" id="NHSJ01000057">
    <property type="protein sequence ID" value="PPQ31464.1"/>
    <property type="molecule type" value="Genomic_DNA"/>
</dbReference>
<dbReference type="GO" id="GO:0055085">
    <property type="term" value="P:transmembrane transport"/>
    <property type="evidence" value="ECO:0007669"/>
    <property type="project" value="InterPro"/>
</dbReference>
<reference evidence="6 7" key="1">
    <citation type="journal article" date="2018" name="Arch. Microbiol.">
        <title>New insights into the metabolic potential of the phototrophic purple bacterium Rhodopila globiformis DSM 161(T) from its draft genome sequence and evidence for a vanadium-dependent nitrogenase.</title>
        <authorList>
            <person name="Imhoff J.F."/>
            <person name="Rahn T."/>
            <person name="Kunzel S."/>
            <person name="Neulinger S.C."/>
        </authorList>
    </citation>
    <scope>NUCLEOTIDE SEQUENCE [LARGE SCALE GENOMIC DNA]</scope>
    <source>
        <strain evidence="6 7">DSM 16996</strain>
    </source>
</reference>
<proteinExistence type="predicted"/>